<dbReference type="PANTHER" id="PTHR43197">
    <property type="entry name" value="UTP--GLUCOSE-1-PHOSPHATE URIDYLYLTRANSFERASE"/>
    <property type="match status" value="1"/>
</dbReference>
<evidence type="ECO:0000313" key="8">
    <source>
        <dbReference type="Proteomes" id="UP001234216"/>
    </source>
</evidence>
<dbReference type="AlphaFoldDB" id="A0AAW8FHL0"/>
<evidence type="ECO:0000256" key="5">
    <source>
        <dbReference type="ARBA" id="ARBA00048128"/>
    </source>
</evidence>
<dbReference type="GO" id="GO:0003983">
    <property type="term" value="F:UTP:glucose-1-phosphate uridylyltransferase activity"/>
    <property type="evidence" value="ECO:0007669"/>
    <property type="project" value="UniProtKB-EC"/>
</dbReference>
<dbReference type="GO" id="GO:0006011">
    <property type="term" value="P:UDP-alpha-D-glucose metabolic process"/>
    <property type="evidence" value="ECO:0007669"/>
    <property type="project" value="InterPro"/>
</dbReference>
<evidence type="ECO:0000256" key="1">
    <source>
        <dbReference type="ARBA" id="ARBA00006890"/>
    </source>
</evidence>
<dbReference type="Gene3D" id="3.90.550.10">
    <property type="entry name" value="Spore Coat Polysaccharide Biosynthesis Protein SpsA, Chain A"/>
    <property type="match status" value="1"/>
</dbReference>
<comment type="catalytic activity">
    <reaction evidence="5">
        <text>alpha-D-glucose 1-phosphate + UTP + H(+) = UDP-alpha-D-glucose + diphosphate</text>
        <dbReference type="Rhea" id="RHEA:19889"/>
        <dbReference type="ChEBI" id="CHEBI:15378"/>
        <dbReference type="ChEBI" id="CHEBI:33019"/>
        <dbReference type="ChEBI" id="CHEBI:46398"/>
        <dbReference type="ChEBI" id="CHEBI:58601"/>
        <dbReference type="ChEBI" id="CHEBI:58885"/>
        <dbReference type="EC" id="2.7.7.9"/>
    </reaction>
</comment>
<dbReference type="InterPro" id="IPR029044">
    <property type="entry name" value="Nucleotide-diphossugar_trans"/>
</dbReference>
<name>A0AAW8FHL0_9ACTN</name>
<dbReference type="InterPro" id="IPR005835">
    <property type="entry name" value="NTP_transferase_dom"/>
</dbReference>
<evidence type="ECO:0000259" key="6">
    <source>
        <dbReference type="Pfam" id="PF00483"/>
    </source>
</evidence>
<dbReference type="EMBL" id="JAUSZV010000005">
    <property type="protein sequence ID" value="MDQ0908696.1"/>
    <property type="molecule type" value="Genomic_DNA"/>
</dbReference>
<keyword evidence="4 7" id="KW-0548">Nucleotidyltransferase</keyword>
<feature type="domain" description="Nucleotidyl transferase" evidence="6">
    <location>
        <begin position="15"/>
        <end position="266"/>
    </location>
</feature>
<evidence type="ECO:0000256" key="3">
    <source>
        <dbReference type="ARBA" id="ARBA00022679"/>
    </source>
</evidence>
<evidence type="ECO:0000256" key="4">
    <source>
        <dbReference type="ARBA" id="ARBA00022695"/>
    </source>
</evidence>
<dbReference type="PANTHER" id="PTHR43197:SF1">
    <property type="entry name" value="UTP--GLUCOSE-1-PHOSPHATE URIDYLYLTRANSFERASE"/>
    <property type="match status" value="1"/>
</dbReference>
<evidence type="ECO:0000313" key="7">
    <source>
        <dbReference type="EMBL" id="MDQ0908696.1"/>
    </source>
</evidence>
<dbReference type="SUPFAM" id="SSF53448">
    <property type="entry name" value="Nucleotide-diphospho-sugar transferases"/>
    <property type="match status" value="1"/>
</dbReference>
<dbReference type="InterPro" id="IPR005771">
    <property type="entry name" value="GalU_uridylyltTrfase_bac/arc"/>
</dbReference>
<sequence>MTAPPPRVRKAVVPGTCFLPATKATPKEMLPIVDKPAIQYVVEEAVAPGLDDVLMVTGRGKRTLEDPFDRNAELEAVLTGKGDTARLDLVRASTDLATVRCVRQGDPRGLGRAVLGAASHVGAEPFAVLLGGDLIDPADPLLSSMTAVREELGGNRPDGRRCRAHPPLRLCGGRVRGRDGIVRVTDPVEKPELGEAFSGRAVIGRYVLDPAVFEVLAKTRPGRAGEIQPTDALSTMARDPGIGGPVQAVVFTGHRHDTGDRGEYLRVTVRLACRRGDVGPGFRPWPQTLVARDLAA</sequence>
<accession>A0AAW8FHL0</accession>
<gene>
    <name evidence="7" type="ORF">QFZ22_004681</name>
</gene>
<organism evidence="7 8">
    <name type="scientific">Streptomyces canus</name>
    <dbReference type="NCBI Taxonomy" id="58343"/>
    <lineage>
        <taxon>Bacteria</taxon>
        <taxon>Bacillati</taxon>
        <taxon>Actinomycetota</taxon>
        <taxon>Actinomycetes</taxon>
        <taxon>Kitasatosporales</taxon>
        <taxon>Streptomycetaceae</taxon>
        <taxon>Streptomyces</taxon>
        <taxon>Streptomyces aurantiacus group</taxon>
    </lineage>
</organism>
<evidence type="ECO:0000256" key="2">
    <source>
        <dbReference type="ARBA" id="ARBA00012415"/>
    </source>
</evidence>
<protein>
    <recommendedName>
        <fullName evidence="2">UTP--glucose-1-phosphate uridylyltransferase</fullName>
        <ecNumber evidence="2">2.7.7.9</ecNumber>
    </recommendedName>
</protein>
<dbReference type="RefSeq" id="WP_306978171.1">
    <property type="nucleotide sequence ID" value="NZ_JAUSZV010000005.1"/>
</dbReference>
<comment type="caution">
    <text evidence="7">The sequence shown here is derived from an EMBL/GenBank/DDBJ whole genome shotgun (WGS) entry which is preliminary data.</text>
</comment>
<dbReference type="EC" id="2.7.7.9" evidence="2"/>
<dbReference type="Proteomes" id="UP001234216">
    <property type="component" value="Unassembled WGS sequence"/>
</dbReference>
<dbReference type="Pfam" id="PF00483">
    <property type="entry name" value="NTP_transferase"/>
    <property type="match status" value="1"/>
</dbReference>
<proteinExistence type="inferred from homology"/>
<keyword evidence="3 7" id="KW-0808">Transferase</keyword>
<comment type="similarity">
    <text evidence="1">Belongs to the UDPGP type 2 family.</text>
</comment>
<reference evidence="7" key="1">
    <citation type="submission" date="2023-07" db="EMBL/GenBank/DDBJ databases">
        <title>Comparative genomics of wheat-associated soil bacteria to identify genetic determinants of phenazine resistance.</title>
        <authorList>
            <person name="Mouncey N."/>
        </authorList>
    </citation>
    <scope>NUCLEOTIDE SEQUENCE</scope>
    <source>
        <strain evidence="7">V4I22</strain>
    </source>
</reference>